<dbReference type="InterPro" id="IPR019861">
    <property type="entry name" value="PorP/SprF_Bacteroidetes"/>
</dbReference>
<comment type="caution">
    <text evidence="2">The sequence shown here is derived from an EMBL/GenBank/DDBJ whole genome shotgun (WGS) entry which is preliminary data.</text>
</comment>
<organism evidence="2 3">
    <name type="scientific">Mangrovibacterium diazotrophicum</name>
    <dbReference type="NCBI Taxonomy" id="1261403"/>
    <lineage>
        <taxon>Bacteria</taxon>
        <taxon>Pseudomonadati</taxon>
        <taxon>Bacteroidota</taxon>
        <taxon>Bacteroidia</taxon>
        <taxon>Marinilabiliales</taxon>
        <taxon>Prolixibacteraceae</taxon>
        <taxon>Mangrovibacterium</taxon>
    </lineage>
</organism>
<keyword evidence="1" id="KW-0732">Signal</keyword>
<dbReference type="NCBIfam" id="TIGR03519">
    <property type="entry name" value="T9SS_PorP_fam"/>
    <property type="match status" value="1"/>
</dbReference>
<dbReference type="AlphaFoldDB" id="A0A419W8L4"/>
<name>A0A419W8L4_9BACT</name>
<sequence length="329" mass="38296">MRAYGLKKVILLGMIWGALCLFGASSAFAQIDRDRSHKIYTEPVFTQYMNGMQTINPAYAGMWEKVGVQVFTRRYFVGQEGAPLMAAATWYKPVKNDNNGIGLNITNEHIGYENKLTVAADYSYQVKLDWKTFLRLGLKVGFINYDNLLTRYDLDWGQDDPDPAFATDIHQHMMLKWGVGALIYTRDYYIGLSIPQIISNKFRADVTNFSSLADVRYAYLLGGYFFGRQRQVRFKPTVLLKGAIGGEFTADFSANWLFYDKFWAGVMYRTNNTAAIVTQFVMMKNVRFGYAMEFPFGREIFKYQLQTHEIRVVYEFDFYRRPYTRKQYF</sequence>
<dbReference type="Pfam" id="PF11751">
    <property type="entry name" value="PorP_SprF"/>
    <property type="match status" value="1"/>
</dbReference>
<protein>
    <submittedName>
        <fullName evidence="2">Type IX secretion system PorP/SprF family membrane protein</fullName>
    </submittedName>
</protein>
<dbReference type="EMBL" id="RAPN01000001">
    <property type="protein sequence ID" value="RKD91795.1"/>
    <property type="molecule type" value="Genomic_DNA"/>
</dbReference>
<proteinExistence type="predicted"/>
<accession>A0A419W8L4</accession>
<feature type="signal peptide" evidence="1">
    <location>
        <begin position="1"/>
        <end position="29"/>
    </location>
</feature>
<dbReference type="Proteomes" id="UP000283387">
    <property type="component" value="Unassembled WGS sequence"/>
</dbReference>
<evidence type="ECO:0000313" key="3">
    <source>
        <dbReference type="Proteomes" id="UP000283387"/>
    </source>
</evidence>
<gene>
    <name evidence="2" type="ORF">BC643_2161</name>
</gene>
<evidence type="ECO:0000313" key="2">
    <source>
        <dbReference type="EMBL" id="RKD91795.1"/>
    </source>
</evidence>
<evidence type="ECO:0000256" key="1">
    <source>
        <dbReference type="SAM" id="SignalP"/>
    </source>
</evidence>
<reference evidence="2 3" key="1">
    <citation type="submission" date="2018-09" db="EMBL/GenBank/DDBJ databases">
        <title>Genomic Encyclopedia of Archaeal and Bacterial Type Strains, Phase II (KMG-II): from individual species to whole genera.</title>
        <authorList>
            <person name="Goeker M."/>
        </authorList>
    </citation>
    <scope>NUCLEOTIDE SEQUENCE [LARGE SCALE GENOMIC DNA]</scope>
    <source>
        <strain evidence="2 3">DSM 27148</strain>
    </source>
</reference>
<keyword evidence="3" id="KW-1185">Reference proteome</keyword>
<feature type="chain" id="PRO_5019111916" evidence="1">
    <location>
        <begin position="30"/>
        <end position="329"/>
    </location>
</feature>